<name>A0AAP0IVL7_9MAGN</name>
<sequence>MWIAEGFIVQEANKRRIEDIGSKYFDDLLNMSIFIFEGGKYKMHTLIHELAQSVSGNKCFRMENKDGNLATGVRHLSIFCRNIQIRTFESFYECKGLRTLILLQDYGASITAVPHHLFTKLNRLRVLDLSGSHVTVLTDALGNLMHLRYFDLSKTHIEWLPETISKLYKLQSLNLKDCRCLPQLPKSTSKLISLRHIELEGSRLTSMPIGFGKLTNLQTLREFIVGSGVGDARISELREIQNLRGVLRIKKLENIRKEDISETMLDNKAFLHKLELQWSEMQDEGIHTKVLESLQPNENLQELTIRKYSGREFPNWAGNTFLPCLVSLRLLECRNCNVLPSFGHLPKLKSLELAEILMVTSIDSMFCADDQPSFPSLETLVLLDMPKLSTWRRLSNNDLPSLTKLLIDTCPQLTDLPTLHHLKSLHELEFRYCYGLSKLPEEGLSKDLHSLIIMDCPLLLEQCREGGKFWKMIENISYKEIN</sequence>
<comment type="caution">
    <text evidence="3">The sequence shown here is derived from an EMBL/GenBank/DDBJ whole genome shotgun (WGS) entry which is preliminary data.</text>
</comment>
<evidence type="ECO:0000259" key="1">
    <source>
        <dbReference type="Pfam" id="PF23559"/>
    </source>
</evidence>
<reference evidence="3 4" key="1">
    <citation type="submission" date="2024-01" db="EMBL/GenBank/DDBJ databases">
        <title>Genome assemblies of Stephania.</title>
        <authorList>
            <person name="Yang L."/>
        </authorList>
    </citation>
    <scope>NUCLEOTIDE SEQUENCE [LARGE SCALE GENOMIC DNA]</scope>
    <source>
        <strain evidence="3">QJT</strain>
        <tissue evidence="3">Leaf</tissue>
    </source>
</reference>
<proteinExistence type="predicted"/>
<accession>A0AAP0IVL7</accession>
<dbReference type="InterPro" id="IPR056789">
    <property type="entry name" value="LRR_R13L1-DRL21"/>
</dbReference>
<gene>
    <name evidence="3" type="ORF">Sjap_012196</name>
</gene>
<dbReference type="Pfam" id="PF13855">
    <property type="entry name" value="LRR_8"/>
    <property type="match status" value="1"/>
</dbReference>
<dbReference type="Gene3D" id="3.80.10.10">
    <property type="entry name" value="Ribonuclease Inhibitor"/>
    <property type="match status" value="1"/>
</dbReference>
<dbReference type="EMBL" id="JBBNAE010000005">
    <property type="protein sequence ID" value="KAK9122594.1"/>
    <property type="molecule type" value="Genomic_DNA"/>
</dbReference>
<feature type="domain" description="R13L1/DRL21-like LRR repeat region" evidence="2">
    <location>
        <begin position="234"/>
        <end position="355"/>
    </location>
</feature>
<evidence type="ECO:0000313" key="4">
    <source>
        <dbReference type="Proteomes" id="UP001417504"/>
    </source>
</evidence>
<protein>
    <submittedName>
        <fullName evidence="3">Uncharacterized protein</fullName>
    </submittedName>
</protein>
<dbReference type="InterPro" id="IPR001611">
    <property type="entry name" value="Leu-rich_rpt"/>
</dbReference>
<evidence type="ECO:0000313" key="3">
    <source>
        <dbReference type="EMBL" id="KAK9122594.1"/>
    </source>
</evidence>
<dbReference type="InterPro" id="IPR058922">
    <property type="entry name" value="WHD_DRP"/>
</dbReference>
<dbReference type="InterPro" id="IPR032675">
    <property type="entry name" value="LRR_dom_sf"/>
</dbReference>
<dbReference type="SUPFAM" id="SSF52058">
    <property type="entry name" value="L domain-like"/>
    <property type="match status" value="1"/>
</dbReference>
<organism evidence="3 4">
    <name type="scientific">Stephania japonica</name>
    <dbReference type="NCBI Taxonomy" id="461633"/>
    <lineage>
        <taxon>Eukaryota</taxon>
        <taxon>Viridiplantae</taxon>
        <taxon>Streptophyta</taxon>
        <taxon>Embryophyta</taxon>
        <taxon>Tracheophyta</taxon>
        <taxon>Spermatophyta</taxon>
        <taxon>Magnoliopsida</taxon>
        <taxon>Ranunculales</taxon>
        <taxon>Menispermaceae</taxon>
        <taxon>Menispermoideae</taxon>
        <taxon>Cissampelideae</taxon>
        <taxon>Stephania</taxon>
    </lineage>
</organism>
<feature type="domain" description="Disease resistance protein winged helix" evidence="1">
    <location>
        <begin position="1"/>
        <end position="51"/>
    </location>
</feature>
<dbReference type="PANTHER" id="PTHR47186:SF3">
    <property type="entry name" value="OS09G0267800 PROTEIN"/>
    <property type="match status" value="1"/>
</dbReference>
<dbReference type="Proteomes" id="UP001417504">
    <property type="component" value="Unassembled WGS sequence"/>
</dbReference>
<dbReference type="Pfam" id="PF25019">
    <property type="entry name" value="LRR_R13L1-DRL21"/>
    <property type="match status" value="1"/>
</dbReference>
<evidence type="ECO:0000259" key="2">
    <source>
        <dbReference type="Pfam" id="PF25019"/>
    </source>
</evidence>
<dbReference type="PANTHER" id="PTHR47186">
    <property type="entry name" value="LEUCINE-RICH REPEAT-CONTAINING PROTEIN 57"/>
    <property type="match status" value="1"/>
</dbReference>
<dbReference type="AlphaFoldDB" id="A0AAP0IVL7"/>
<dbReference type="Pfam" id="PF23559">
    <property type="entry name" value="WHD_DRP"/>
    <property type="match status" value="1"/>
</dbReference>
<keyword evidence="4" id="KW-1185">Reference proteome</keyword>